<proteinExistence type="inferred from homology"/>
<dbReference type="InterPro" id="IPR007627">
    <property type="entry name" value="RNA_pol_sigma70_r2"/>
</dbReference>
<organism evidence="7 8">
    <name type="scientific">Tenggerimyces flavus</name>
    <dbReference type="NCBI Taxonomy" id="1708749"/>
    <lineage>
        <taxon>Bacteria</taxon>
        <taxon>Bacillati</taxon>
        <taxon>Actinomycetota</taxon>
        <taxon>Actinomycetes</taxon>
        <taxon>Propionibacteriales</taxon>
        <taxon>Nocardioidaceae</taxon>
        <taxon>Tenggerimyces</taxon>
    </lineage>
</organism>
<evidence type="ECO:0000256" key="5">
    <source>
        <dbReference type="ARBA" id="ARBA00023163"/>
    </source>
</evidence>
<dbReference type="InterPro" id="IPR036388">
    <property type="entry name" value="WH-like_DNA-bd_sf"/>
</dbReference>
<dbReference type="PROSITE" id="PS50126">
    <property type="entry name" value="S1"/>
    <property type="match status" value="2"/>
</dbReference>
<feature type="domain" description="S1 motif" evidence="6">
    <location>
        <begin position="265"/>
        <end position="326"/>
    </location>
</feature>
<evidence type="ECO:0000313" key="8">
    <source>
        <dbReference type="Proteomes" id="UP001595699"/>
    </source>
</evidence>
<keyword evidence="2" id="KW-0805">Transcription regulation</keyword>
<keyword evidence="5" id="KW-0804">Transcription</keyword>
<dbReference type="Pfam" id="PF04542">
    <property type="entry name" value="Sigma70_r2"/>
    <property type="match status" value="1"/>
</dbReference>
<reference evidence="8" key="1">
    <citation type="journal article" date="2019" name="Int. J. Syst. Evol. Microbiol.">
        <title>The Global Catalogue of Microorganisms (GCM) 10K type strain sequencing project: providing services to taxonomists for standard genome sequencing and annotation.</title>
        <authorList>
            <consortium name="The Broad Institute Genomics Platform"/>
            <consortium name="The Broad Institute Genome Sequencing Center for Infectious Disease"/>
            <person name="Wu L."/>
            <person name="Ma J."/>
        </authorList>
    </citation>
    <scope>NUCLEOTIDE SEQUENCE [LARGE SCALE GENOMIC DNA]</scope>
    <source>
        <strain evidence="8">CGMCC 4.7241</strain>
    </source>
</reference>
<protein>
    <submittedName>
        <fullName evidence="7">Sigma-70 family RNA polymerase sigma factor</fullName>
    </submittedName>
</protein>
<dbReference type="Pfam" id="PF08281">
    <property type="entry name" value="Sigma70_r4_2"/>
    <property type="match status" value="1"/>
</dbReference>
<dbReference type="Gene3D" id="2.40.50.140">
    <property type="entry name" value="Nucleic acid-binding proteins"/>
    <property type="match status" value="1"/>
</dbReference>
<dbReference type="SUPFAM" id="SSF88659">
    <property type="entry name" value="Sigma3 and sigma4 domains of RNA polymerase sigma factors"/>
    <property type="match status" value="1"/>
</dbReference>
<evidence type="ECO:0000256" key="3">
    <source>
        <dbReference type="ARBA" id="ARBA00023082"/>
    </source>
</evidence>
<dbReference type="CDD" id="cd06171">
    <property type="entry name" value="Sigma70_r4"/>
    <property type="match status" value="1"/>
</dbReference>
<dbReference type="PANTHER" id="PTHR43133">
    <property type="entry name" value="RNA POLYMERASE ECF-TYPE SIGMA FACTO"/>
    <property type="match status" value="1"/>
</dbReference>
<comment type="similarity">
    <text evidence="1">Belongs to the sigma-70 factor family. ECF subfamily.</text>
</comment>
<evidence type="ECO:0000256" key="2">
    <source>
        <dbReference type="ARBA" id="ARBA00023015"/>
    </source>
</evidence>
<dbReference type="RefSeq" id="WP_205117170.1">
    <property type="nucleotide sequence ID" value="NZ_JAFBCM010000001.1"/>
</dbReference>
<dbReference type="InterPro" id="IPR013249">
    <property type="entry name" value="RNA_pol_sigma70_r4_t2"/>
</dbReference>
<dbReference type="Gene3D" id="1.10.1740.10">
    <property type="match status" value="1"/>
</dbReference>
<evidence type="ECO:0000313" key="7">
    <source>
        <dbReference type="EMBL" id="MFC3760939.1"/>
    </source>
</evidence>
<keyword evidence="8" id="KW-1185">Reference proteome</keyword>
<name>A0ABV7Y7Z0_9ACTN</name>
<dbReference type="Pfam" id="PF00575">
    <property type="entry name" value="S1"/>
    <property type="match status" value="1"/>
</dbReference>
<dbReference type="InterPro" id="IPR013325">
    <property type="entry name" value="RNA_pol_sigma_r2"/>
</dbReference>
<dbReference type="Gene3D" id="1.10.10.10">
    <property type="entry name" value="Winged helix-like DNA-binding domain superfamily/Winged helix DNA-binding domain"/>
    <property type="match status" value="1"/>
</dbReference>
<dbReference type="SUPFAM" id="SSF50249">
    <property type="entry name" value="Nucleic acid-binding proteins"/>
    <property type="match status" value="2"/>
</dbReference>
<accession>A0ABV7Y7Z0</accession>
<sequence length="326" mass="35190">MTDERDFTIAFQDLYPRAVRLAARIVGSAAAEDVASEALARAYAQWDRIGSSSYRTGWVLRVATNLAIDAVRSRDRAVELDSDFSALSDEQDAATLRVALIAALRALPLRQREAIALRYLGGLSQAAVAGALGISPGSVAQHIHRGLRVLRGQFTEPLLEEPLRLHSWSEAVALAGTDRLVSARVLEVWKIGWNVDIGIPALLVVRGQSRGHSPDPELLVGQTLEVLVSEVDEARSRVVVTLPVAADEAAAFARRRALIAALQVGEVRTGRVHSILPFGAFVDIGDVHGLVHTSDQHGAALKVGQELEVEIAETKPDFLRVALTLH</sequence>
<dbReference type="InterPro" id="IPR039425">
    <property type="entry name" value="RNA_pol_sigma-70-like"/>
</dbReference>
<keyword evidence="3" id="KW-0731">Sigma factor</keyword>
<dbReference type="Proteomes" id="UP001595699">
    <property type="component" value="Unassembled WGS sequence"/>
</dbReference>
<gene>
    <name evidence="7" type="ORF">ACFOUW_08810</name>
</gene>
<dbReference type="InterPro" id="IPR013324">
    <property type="entry name" value="RNA_pol_sigma_r3/r4-like"/>
</dbReference>
<dbReference type="SUPFAM" id="SSF88946">
    <property type="entry name" value="Sigma2 domain of RNA polymerase sigma factors"/>
    <property type="match status" value="1"/>
</dbReference>
<dbReference type="SMART" id="SM00316">
    <property type="entry name" value="S1"/>
    <property type="match status" value="2"/>
</dbReference>
<dbReference type="InterPro" id="IPR012340">
    <property type="entry name" value="NA-bd_OB-fold"/>
</dbReference>
<evidence type="ECO:0000256" key="4">
    <source>
        <dbReference type="ARBA" id="ARBA00023125"/>
    </source>
</evidence>
<dbReference type="NCBIfam" id="TIGR02937">
    <property type="entry name" value="sigma70-ECF"/>
    <property type="match status" value="1"/>
</dbReference>
<keyword evidence="4" id="KW-0238">DNA-binding</keyword>
<evidence type="ECO:0000259" key="6">
    <source>
        <dbReference type="PROSITE" id="PS50126"/>
    </source>
</evidence>
<comment type="caution">
    <text evidence="7">The sequence shown here is derived from an EMBL/GenBank/DDBJ whole genome shotgun (WGS) entry which is preliminary data.</text>
</comment>
<dbReference type="EMBL" id="JBHRZH010000006">
    <property type="protein sequence ID" value="MFC3760939.1"/>
    <property type="molecule type" value="Genomic_DNA"/>
</dbReference>
<dbReference type="InterPro" id="IPR003029">
    <property type="entry name" value="S1_domain"/>
</dbReference>
<dbReference type="InterPro" id="IPR014284">
    <property type="entry name" value="RNA_pol_sigma-70_dom"/>
</dbReference>
<evidence type="ECO:0000256" key="1">
    <source>
        <dbReference type="ARBA" id="ARBA00010641"/>
    </source>
</evidence>
<feature type="domain" description="S1 motif" evidence="6">
    <location>
        <begin position="178"/>
        <end position="243"/>
    </location>
</feature>
<dbReference type="PANTHER" id="PTHR43133:SF8">
    <property type="entry name" value="RNA POLYMERASE SIGMA FACTOR HI_1459-RELATED"/>
    <property type="match status" value="1"/>
</dbReference>